<accession>A0A2A4MSC1</accession>
<feature type="compositionally biased region" description="Low complexity" evidence="1">
    <location>
        <begin position="168"/>
        <end position="180"/>
    </location>
</feature>
<evidence type="ECO:0000256" key="1">
    <source>
        <dbReference type="SAM" id="MobiDB-lite"/>
    </source>
</evidence>
<dbReference type="Proteomes" id="UP000218172">
    <property type="component" value="Unassembled WGS sequence"/>
</dbReference>
<gene>
    <name evidence="2" type="ORF">COC19_02480</name>
</gene>
<reference evidence="3" key="1">
    <citation type="submission" date="2017-08" db="EMBL/GenBank/DDBJ databases">
        <title>A dynamic microbial community with high functional redundancy inhabits the cold, oxic subseafloor aquifer.</title>
        <authorList>
            <person name="Tully B.J."/>
            <person name="Wheat C.G."/>
            <person name="Glazer B.T."/>
            <person name="Huber J.A."/>
        </authorList>
    </citation>
    <scope>NUCLEOTIDE SEQUENCE [LARGE SCALE GENOMIC DNA]</scope>
</reference>
<feature type="compositionally biased region" description="Low complexity" evidence="1">
    <location>
        <begin position="88"/>
        <end position="107"/>
    </location>
</feature>
<dbReference type="EMBL" id="NVQR01000035">
    <property type="protein sequence ID" value="PCH62634.1"/>
    <property type="molecule type" value="Genomic_DNA"/>
</dbReference>
<proteinExistence type="predicted"/>
<feature type="compositionally biased region" description="Polar residues" evidence="1">
    <location>
        <begin position="41"/>
        <end position="51"/>
    </location>
</feature>
<evidence type="ECO:0000313" key="2">
    <source>
        <dbReference type="EMBL" id="PCH62634.1"/>
    </source>
</evidence>
<protein>
    <submittedName>
        <fullName evidence="2">Uncharacterized protein</fullName>
    </submittedName>
</protein>
<evidence type="ECO:0000313" key="3">
    <source>
        <dbReference type="Proteomes" id="UP000218172"/>
    </source>
</evidence>
<feature type="compositionally biased region" description="Polar residues" evidence="1">
    <location>
        <begin position="181"/>
        <end position="194"/>
    </location>
</feature>
<feature type="compositionally biased region" description="Low complexity" evidence="1">
    <location>
        <begin position="1"/>
        <end position="39"/>
    </location>
</feature>
<sequence length="246" mass="24775">MPSASPSGASSSPSSRSNSLPGDSDSSSSSNSDGQTGSDLPGSQSSASSGGRDTATGDLVNGRPVGSQGAGDYSLDTLPDGVLSGRDGTANSPSTSPGSSTNAGTSANGAGVLTSAERAAVLDERLRRGYEDFDGFILDERARAQTESNAAGSMVIGTADSGLGGSGNASASSNAANQSGILETSQNTVSSPARSETFPPPQDIPTGRDDDVVARQLREAAMSEPDAQLREKLWQEYRNYTGTGDQ</sequence>
<feature type="region of interest" description="Disordered" evidence="1">
    <location>
        <begin position="1"/>
        <end position="113"/>
    </location>
</feature>
<dbReference type="AlphaFoldDB" id="A0A2A4MSC1"/>
<name>A0A2A4MSC1_9GAMM</name>
<organism evidence="2 3">
    <name type="scientific">SAR86 cluster bacterium</name>
    <dbReference type="NCBI Taxonomy" id="2030880"/>
    <lineage>
        <taxon>Bacteria</taxon>
        <taxon>Pseudomonadati</taxon>
        <taxon>Pseudomonadota</taxon>
        <taxon>Gammaproteobacteria</taxon>
        <taxon>SAR86 cluster</taxon>
    </lineage>
</organism>
<feature type="region of interest" description="Disordered" evidence="1">
    <location>
        <begin position="145"/>
        <end position="212"/>
    </location>
</feature>
<comment type="caution">
    <text evidence="2">The sequence shown here is derived from an EMBL/GenBank/DDBJ whole genome shotgun (WGS) entry which is preliminary data.</text>
</comment>